<dbReference type="EMBL" id="JAUIYO010000001">
    <property type="protein sequence ID" value="MFK2824589.1"/>
    <property type="molecule type" value="Genomic_DNA"/>
</dbReference>
<name>A0ABW8I5V2_9BACI</name>
<dbReference type="InterPro" id="IPR036010">
    <property type="entry name" value="2Fe-2S_ferredoxin-like_sf"/>
</dbReference>
<sequence>MDKRRVTVGSLIPKQPAVEPVTPSRHPRKTQQDTFIRLQQNKHVFDIKRMKGNLLNTSLKQGKPLEFKCRKGTCGVCTVKIIEGASHLLPPNEKEQKKLQHALTEGYRLACQAELQ</sequence>
<feature type="region of interest" description="Disordered" evidence="1">
    <location>
        <begin position="1"/>
        <end position="30"/>
    </location>
</feature>
<evidence type="ECO:0000259" key="2">
    <source>
        <dbReference type="PROSITE" id="PS51085"/>
    </source>
</evidence>
<dbReference type="Pfam" id="PF00111">
    <property type="entry name" value="Fer2"/>
    <property type="match status" value="1"/>
</dbReference>
<feature type="domain" description="2Fe-2S ferredoxin-type" evidence="2">
    <location>
        <begin position="34"/>
        <end position="116"/>
    </location>
</feature>
<accession>A0ABW8I5V2</accession>
<dbReference type="CDD" id="cd00207">
    <property type="entry name" value="fer2"/>
    <property type="match status" value="1"/>
</dbReference>
<organism evidence="3 4">
    <name type="scientific">Bacillus lumedeiriae</name>
    <dbReference type="NCBI Taxonomy" id="3058829"/>
    <lineage>
        <taxon>Bacteria</taxon>
        <taxon>Bacillati</taxon>
        <taxon>Bacillota</taxon>
        <taxon>Bacilli</taxon>
        <taxon>Bacillales</taxon>
        <taxon>Bacillaceae</taxon>
        <taxon>Bacillus</taxon>
    </lineage>
</organism>
<dbReference type="InterPro" id="IPR006058">
    <property type="entry name" value="2Fe2S_fd_BS"/>
</dbReference>
<reference evidence="3 4" key="1">
    <citation type="submission" date="2023-07" db="EMBL/GenBank/DDBJ databases">
        <title>Bacillus lucianemedeirus sp. nov, a new species isolated from an immunobiological production facility.</title>
        <authorList>
            <person name="Costa L.V."/>
            <person name="Miranda R.V.S.L."/>
            <person name="Brandao M.L.L."/>
            <person name="Reis C.M.F."/>
            <person name="Frazao A.M."/>
            <person name="Cruz F.V."/>
            <person name="Baio P.V.P."/>
            <person name="Veras J.F.C."/>
            <person name="Ramos J.N."/>
            <person name="Vieira V."/>
        </authorList>
    </citation>
    <scope>NUCLEOTIDE SEQUENCE [LARGE SCALE GENOMIC DNA]</scope>
    <source>
        <strain evidence="3 4">B190/17</strain>
    </source>
</reference>
<evidence type="ECO:0000256" key="1">
    <source>
        <dbReference type="SAM" id="MobiDB-lite"/>
    </source>
</evidence>
<dbReference type="InterPro" id="IPR001041">
    <property type="entry name" value="2Fe-2S_ferredoxin-type"/>
</dbReference>
<dbReference type="InterPro" id="IPR012675">
    <property type="entry name" value="Beta-grasp_dom_sf"/>
</dbReference>
<dbReference type="RefSeq" id="WP_404314244.1">
    <property type="nucleotide sequence ID" value="NZ_JAUIYO010000001.1"/>
</dbReference>
<dbReference type="Gene3D" id="3.10.20.30">
    <property type="match status" value="1"/>
</dbReference>
<protein>
    <submittedName>
        <fullName evidence="3">2Fe-2S iron-sulfur cluster-binding protein</fullName>
    </submittedName>
</protein>
<keyword evidence="4" id="KW-1185">Reference proteome</keyword>
<dbReference type="PROSITE" id="PS51085">
    <property type="entry name" value="2FE2S_FER_2"/>
    <property type="match status" value="1"/>
</dbReference>
<evidence type="ECO:0000313" key="4">
    <source>
        <dbReference type="Proteomes" id="UP001619911"/>
    </source>
</evidence>
<gene>
    <name evidence="3" type="ORF">QYG89_02605</name>
</gene>
<comment type="caution">
    <text evidence="3">The sequence shown here is derived from an EMBL/GenBank/DDBJ whole genome shotgun (WGS) entry which is preliminary data.</text>
</comment>
<proteinExistence type="predicted"/>
<dbReference type="SUPFAM" id="SSF54292">
    <property type="entry name" value="2Fe-2S ferredoxin-like"/>
    <property type="match status" value="1"/>
</dbReference>
<dbReference type="PROSITE" id="PS00197">
    <property type="entry name" value="2FE2S_FER_1"/>
    <property type="match status" value="1"/>
</dbReference>
<evidence type="ECO:0000313" key="3">
    <source>
        <dbReference type="EMBL" id="MFK2824589.1"/>
    </source>
</evidence>
<dbReference type="Proteomes" id="UP001619911">
    <property type="component" value="Unassembled WGS sequence"/>
</dbReference>